<protein>
    <submittedName>
        <fullName evidence="1">Uncharacterized protein</fullName>
    </submittedName>
</protein>
<dbReference type="AlphaFoldDB" id="A0A3M7Q567"/>
<dbReference type="EMBL" id="REGN01007481">
    <property type="protein sequence ID" value="RNA06141.1"/>
    <property type="molecule type" value="Genomic_DNA"/>
</dbReference>
<dbReference type="Proteomes" id="UP000276133">
    <property type="component" value="Unassembled WGS sequence"/>
</dbReference>
<comment type="caution">
    <text evidence="1">The sequence shown here is derived from an EMBL/GenBank/DDBJ whole genome shotgun (WGS) entry which is preliminary data.</text>
</comment>
<sequence>MLSYLFKFMMEVPSDGQQPLNVTSNYKKRSSVHNHSRKIDLYLDLLSIQTFKSNEKFICFLN</sequence>
<evidence type="ECO:0000313" key="2">
    <source>
        <dbReference type="Proteomes" id="UP000276133"/>
    </source>
</evidence>
<proteinExistence type="predicted"/>
<organism evidence="1 2">
    <name type="scientific">Brachionus plicatilis</name>
    <name type="common">Marine rotifer</name>
    <name type="synonym">Brachionus muelleri</name>
    <dbReference type="NCBI Taxonomy" id="10195"/>
    <lineage>
        <taxon>Eukaryota</taxon>
        <taxon>Metazoa</taxon>
        <taxon>Spiralia</taxon>
        <taxon>Gnathifera</taxon>
        <taxon>Rotifera</taxon>
        <taxon>Eurotatoria</taxon>
        <taxon>Monogononta</taxon>
        <taxon>Pseudotrocha</taxon>
        <taxon>Ploima</taxon>
        <taxon>Brachionidae</taxon>
        <taxon>Brachionus</taxon>
    </lineage>
</organism>
<keyword evidence="2" id="KW-1185">Reference proteome</keyword>
<evidence type="ECO:0000313" key="1">
    <source>
        <dbReference type="EMBL" id="RNA06141.1"/>
    </source>
</evidence>
<accession>A0A3M7Q567</accession>
<reference evidence="1 2" key="1">
    <citation type="journal article" date="2018" name="Sci. Rep.">
        <title>Genomic signatures of local adaptation to the degree of environmental predictability in rotifers.</title>
        <authorList>
            <person name="Franch-Gras L."/>
            <person name="Hahn C."/>
            <person name="Garcia-Roger E.M."/>
            <person name="Carmona M.J."/>
            <person name="Serra M."/>
            <person name="Gomez A."/>
        </authorList>
    </citation>
    <scope>NUCLEOTIDE SEQUENCE [LARGE SCALE GENOMIC DNA]</scope>
    <source>
        <strain evidence="1">HYR1</strain>
    </source>
</reference>
<name>A0A3M7Q567_BRAPC</name>
<gene>
    <name evidence="1" type="ORF">BpHYR1_019614</name>
</gene>